<gene>
    <name evidence="2" type="ORF">HA039_02485</name>
</gene>
<keyword evidence="1" id="KW-1133">Transmembrane helix</keyword>
<dbReference type="AlphaFoldDB" id="A0A6G9GTG8"/>
<feature type="transmembrane region" description="Helical" evidence="1">
    <location>
        <begin position="82"/>
        <end position="103"/>
    </location>
</feature>
<name>A0A6G9GTG8_9ACTN</name>
<feature type="transmembrane region" description="Helical" evidence="1">
    <location>
        <begin position="123"/>
        <end position="146"/>
    </location>
</feature>
<evidence type="ECO:0000313" key="3">
    <source>
        <dbReference type="Proteomes" id="UP000501179"/>
    </source>
</evidence>
<keyword evidence="1" id="KW-0812">Transmembrane</keyword>
<keyword evidence="1" id="KW-0472">Membrane</keyword>
<evidence type="ECO:0000256" key="1">
    <source>
        <dbReference type="SAM" id="Phobius"/>
    </source>
</evidence>
<feature type="transmembrane region" description="Helical" evidence="1">
    <location>
        <begin position="57"/>
        <end position="75"/>
    </location>
</feature>
<reference evidence="2 3" key="1">
    <citation type="submission" date="2020-03" db="EMBL/GenBank/DDBJ databases">
        <title>A novel species.</title>
        <authorList>
            <person name="Gao J."/>
        </authorList>
    </citation>
    <scope>NUCLEOTIDE SEQUENCE [LARGE SCALE GENOMIC DNA]</scope>
    <source>
        <strain evidence="2 3">QMT-12</strain>
    </source>
</reference>
<organism evidence="2 3">
    <name type="scientific">Streptomyces liangshanensis</name>
    <dbReference type="NCBI Taxonomy" id="2717324"/>
    <lineage>
        <taxon>Bacteria</taxon>
        <taxon>Bacillati</taxon>
        <taxon>Actinomycetota</taxon>
        <taxon>Actinomycetes</taxon>
        <taxon>Kitasatosporales</taxon>
        <taxon>Streptomycetaceae</taxon>
        <taxon>Streptomyces</taxon>
    </lineage>
</organism>
<accession>A0A6G9GTG8</accession>
<sequence length="168" mass="18703">MASEPTAVPRRTRLVTRLVREAARLLAAAGLALDSYLHAHLADRYDLVSADISQGTLFRIEAGFAAAAALLILVWRRWPAELFAWSVATGGLTLLLIYRYANIGAWGPFPNMYEPIWYGDKDFTVVVQAVAIVATSYLLITSFLMWSRGGRRRGRGRRRAHAAGSHRF</sequence>
<dbReference type="RefSeq" id="WP_167023056.1">
    <property type="nucleotide sequence ID" value="NZ_CP050177.1"/>
</dbReference>
<evidence type="ECO:0008006" key="4">
    <source>
        <dbReference type="Google" id="ProtNLM"/>
    </source>
</evidence>
<dbReference type="KEGG" id="slia:HA039_02485"/>
<feature type="transmembrane region" description="Helical" evidence="1">
    <location>
        <begin position="21"/>
        <end position="37"/>
    </location>
</feature>
<proteinExistence type="predicted"/>
<evidence type="ECO:0000313" key="2">
    <source>
        <dbReference type="EMBL" id="QIQ01311.1"/>
    </source>
</evidence>
<dbReference type="EMBL" id="CP050177">
    <property type="protein sequence ID" value="QIQ01311.1"/>
    <property type="molecule type" value="Genomic_DNA"/>
</dbReference>
<protein>
    <recommendedName>
        <fullName evidence="4">Integral membrane protein</fullName>
    </recommendedName>
</protein>
<dbReference type="Proteomes" id="UP000501179">
    <property type="component" value="Chromosome"/>
</dbReference>
<keyword evidence="3" id="KW-1185">Reference proteome</keyword>